<organism evidence="9 10">
    <name type="scientific">Rhodococcus tukisamuensis</name>
    <dbReference type="NCBI Taxonomy" id="168276"/>
    <lineage>
        <taxon>Bacteria</taxon>
        <taxon>Bacillati</taxon>
        <taxon>Actinomycetota</taxon>
        <taxon>Actinomycetes</taxon>
        <taxon>Mycobacteriales</taxon>
        <taxon>Nocardiaceae</taxon>
        <taxon>Rhodococcus</taxon>
    </lineage>
</organism>
<gene>
    <name evidence="9" type="ORF">SAMN05444580_11579</name>
</gene>
<evidence type="ECO:0000313" key="9">
    <source>
        <dbReference type="EMBL" id="SDE36211.1"/>
    </source>
</evidence>
<feature type="transmembrane region" description="Helical" evidence="7">
    <location>
        <begin position="373"/>
        <end position="396"/>
    </location>
</feature>
<dbReference type="GO" id="GO:0005886">
    <property type="term" value="C:plasma membrane"/>
    <property type="evidence" value="ECO:0007669"/>
    <property type="project" value="UniProtKB-SubCell"/>
</dbReference>
<feature type="domain" description="Major facilitator superfamily (MFS) profile" evidence="8">
    <location>
        <begin position="29"/>
        <end position="447"/>
    </location>
</feature>
<dbReference type="Proteomes" id="UP000199417">
    <property type="component" value="Unassembled WGS sequence"/>
</dbReference>
<dbReference type="PANTHER" id="PTHR23505">
    <property type="entry name" value="SPINSTER"/>
    <property type="match status" value="1"/>
</dbReference>
<feature type="transmembrane region" description="Helical" evidence="7">
    <location>
        <begin position="311"/>
        <end position="330"/>
    </location>
</feature>
<feature type="transmembrane region" description="Helical" evidence="7">
    <location>
        <begin position="184"/>
        <end position="201"/>
    </location>
</feature>
<dbReference type="PANTHER" id="PTHR23505:SF79">
    <property type="entry name" value="PROTEIN SPINSTER"/>
    <property type="match status" value="1"/>
</dbReference>
<dbReference type="Pfam" id="PF07690">
    <property type="entry name" value="MFS_1"/>
    <property type="match status" value="1"/>
</dbReference>
<keyword evidence="5 7" id="KW-0472">Membrane</keyword>
<dbReference type="STRING" id="168276.SAMN05444580_11579"/>
<evidence type="ECO:0000256" key="5">
    <source>
        <dbReference type="ARBA" id="ARBA00023136"/>
    </source>
</evidence>
<dbReference type="RefSeq" id="WP_072847048.1">
    <property type="nucleotide sequence ID" value="NZ_FNAB01000015.1"/>
</dbReference>
<dbReference type="AlphaFoldDB" id="A0A1G7CA78"/>
<keyword evidence="10" id="KW-1185">Reference proteome</keyword>
<evidence type="ECO:0000256" key="7">
    <source>
        <dbReference type="SAM" id="Phobius"/>
    </source>
</evidence>
<feature type="transmembrane region" description="Helical" evidence="7">
    <location>
        <begin position="277"/>
        <end position="299"/>
    </location>
</feature>
<dbReference type="InterPro" id="IPR011701">
    <property type="entry name" value="MFS"/>
</dbReference>
<feature type="transmembrane region" description="Helical" evidence="7">
    <location>
        <begin position="153"/>
        <end position="172"/>
    </location>
</feature>
<evidence type="ECO:0000256" key="2">
    <source>
        <dbReference type="ARBA" id="ARBA00022448"/>
    </source>
</evidence>
<dbReference type="GO" id="GO:0022857">
    <property type="term" value="F:transmembrane transporter activity"/>
    <property type="evidence" value="ECO:0007669"/>
    <property type="project" value="InterPro"/>
</dbReference>
<feature type="transmembrane region" description="Helical" evidence="7">
    <location>
        <begin position="95"/>
        <end position="119"/>
    </location>
</feature>
<protein>
    <submittedName>
        <fullName evidence="9">Predicted arabinose efflux permease, MFS family</fullName>
    </submittedName>
</protein>
<feature type="transmembrane region" description="Helical" evidence="7">
    <location>
        <begin position="242"/>
        <end position="265"/>
    </location>
</feature>
<feature type="region of interest" description="Disordered" evidence="6">
    <location>
        <begin position="1"/>
        <end position="20"/>
    </location>
</feature>
<dbReference type="CDD" id="cd17328">
    <property type="entry name" value="MFS_spinster_like"/>
    <property type="match status" value="1"/>
</dbReference>
<dbReference type="InterPro" id="IPR020846">
    <property type="entry name" value="MFS_dom"/>
</dbReference>
<feature type="transmembrane region" description="Helical" evidence="7">
    <location>
        <begin position="426"/>
        <end position="447"/>
    </location>
</feature>
<dbReference type="SUPFAM" id="SSF103473">
    <property type="entry name" value="MFS general substrate transporter"/>
    <property type="match status" value="1"/>
</dbReference>
<evidence type="ECO:0000313" key="10">
    <source>
        <dbReference type="Proteomes" id="UP000199417"/>
    </source>
</evidence>
<sequence>MSVHESAAPPSALPASPPSTTTTNVVSGALVALFLANLVNFFDRSIPSVVAEPIKAEFSLSDLQLGLVMSAFTLVYAIAGLPLGRLADTGNRPKIIGVGLLMWSGLTAATGAAGSYLLFILARLGVGIGEASFTPAANSMIGDMYPAERRSRALGIFMLGLPLGLMLAFFTVGKITEAFGSWRAPFFVAAVPGVALAVVLYRMRDPERGAAEHTSATGAAPTGAAPVSRPIRRLLSIPTLRWLILAGLTFNFAAYAVNSFVVPLLMRQYELKLTPAAAVTGIIVGLTGLVGLVAGARLADRASTRSPNARLRIGVFSCAAAAPLTALALMQNGGSVVAFTAFFAAGWLLAYAFYISVYPTIHDVVVPPLRATATALFFAAMYLLGGFSGPVVVGAISDWFAERALDSAGTGTLAQYAGEGLNSAMYLVPIMLALTAVFIFLATRTVAADATRMRRTLEGR</sequence>
<dbReference type="PROSITE" id="PS50850">
    <property type="entry name" value="MFS"/>
    <property type="match status" value="1"/>
</dbReference>
<reference evidence="9 10" key="1">
    <citation type="submission" date="2016-10" db="EMBL/GenBank/DDBJ databases">
        <authorList>
            <person name="de Groot N.N."/>
        </authorList>
    </citation>
    <scope>NUCLEOTIDE SEQUENCE [LARGE SCALE GENOMIC DNA]</scope>
    <source>
        <strain evidence="9 10">JCM 11308</strain>
    </source>
</reference>
<feature type="compositionally biased region" description="Low complexity" evidence="6">
    <location>
        <begin position="1"/>
        <end position="10"/>
    </location>
</feature>
<proteinExistence type="predicted"/>
<evidence type="ECO:0000259" key="8">
    <source>
        <dbReference type="PROSITE" id="PS50850"/>
    </source>
</evidence>
<evidence type="ECO:0000256" key="6">
    <source>
        <dbReference type="SAM" id="MobiDB-lite"/>
    </source>
</evidence>
<dbReference type="InterPro" id="IPR036259">
    <property type="entry name" value="MFS_trans_sf"/>
</dbReference>
<dbReference type="Gene3D" id="1.20.1250.20">
    <property type="entry name" value="MFS general substrate transporter like domains"/>
    <property type="match status" value="1"/>
</dbReference>
<comment type="subcellular location">
    <subcellularLocation>
        <location evidence="1">Cell membrane</location>
        <topology evidence="1">Multi-pass membrane protein</topology>
    </subcellularLocation>
</comment>
<keyword evidence="4 7" id="KW-1133">Transmembrane helix</keyword>
<keyword evidence="2" id="KW-0813">Transport</keyword>
<dbReference type="EMBL" id="FNAB01000015">
    <property type="protein sequence ID" value="SDE36211.1"/>
    <property type="molecule type" value="Genomic_DNA"/>
</dbReference>
<feature type="transmembrane region" description="Helical" evidence="7">
    <location>
        <begin position="336"/>
        <end position="361"/>
    </location>
</feature>
<evidence type="ECO:0000256" key="1">
    <source>
        <dbReference type="ARBA" id="ARBA00004651"/>
    </source>
</evidence>
<feature type="transmembrane region" description="Helical" evidence="7">
    <location>
        <begin position="63"/>
        <end position="83"/>
    </location>
</feature>
<name>A0A1G7CA78_9NOCA</name>
<accession>A0A1G7CA78</accession>
<feature type="transmembrane region" description="Helical" evidence="7">
    <location>
        <begin position="25"/>
        <end position="42"/>
    </location>
</feature>
<evidence type="ECO:0000256" key="4">
    <source>
        <dbReference type="ARBA" id="ARBA00022989"/>
    </source>
</evidence>
<dbReference type="InterPro" id="IPR044770">
    <property type="entry name" value="MFS_spinster-like"/>
</dbReference>
<keyword evidence="3 7" id="KW-0812">Transmembrane</keyword>
<evidence type="ECO:0000256" key="3">
    <source>
        <dbReference type="ARBA" id="ARBA00022692"/>
    </source>
</evidence>